<feature type="domain" description="Radical SAM core" evidence="5">
    <location>
        <begin position="103"/>
        <end position="319"/>
    </location>
</feature>
<dbReference type="SMART" id="SM00729">
    <property type="entry name" value="Elp3"/>
    <property type="match status" value="1"/>
</dbReference>
<gene>
    <name evidence="6" type="primary">bioB</name>
    <name evidence="6" type="ORF">MsAg5_03120</name>
</gene>
<dbReference type="RefSeq" id="WP_338098869.1">
    <property type="nucleotide sequence ID" value="NZ_JAWDKD010000007.1"/>
</dbReference>
<dbReference type="Gene3D" id="3.20.20.70">
    <property type="entry name" value="Aldolase class I"/>
    <property type="match status" value="1"/>
</dbReference>
<dbReference type="GO" id="GO:0051536">
    <property type="term" value="F:iron-sulfur cluster binding"/>
    <property type="evidence" value="ECO:0007669"/>
    <property type="project" value="UniProtKB-KW"/>
</dbReference>
<dbReference type="InterPro" id="IPR034422">
    <property type="entry name" value="HydE/PylB-like"/>
</dbReference>
<dbReference type="PANTHER" id="PTHR43726:SF1">
    <property type="entry name" value="BIOTIN SYNTHASE"/>
    <property type="match status" value="1"/>
</dbReference>
<evidence type="ECO:0000256" key="2">
    <source>
        <dbReference type="ARBA" id="ARBA00022723"/>
    </source>
</evidence>
<dbReference type="EC" id="2.8.1.6" evidence="6"/>
<accession>A0AAE4MIZ5</accession>
<dbReference type="SUPFAM" id="SSF102114">
    <property type="entry name" value="Radical SAM enzymes"/>
    <property type="match status" value="1"/>
</dbReference>
<dbReference type="InterPro" id="IPR058240">
    <property type="entry name" value="rSAM_sf"/>
</dbReference>
<proteinExistence type="predicted"/>
<keyword evidence="7" id="KW-1185">Reference proteome</keyword>
<evidence type="ECO:0000259" key="5">
    <source>
        <dbReference type="PROSITE" id="PS51918"/>
    </source>
</evidence>
<dbReference type="CDD" id="cd01335">
    <property type="entry name" value="Radical_SAM"/>
    <property type="match status" value="1"/>
</dbReference>
<dbReference type="Proteomes" id="UP001271789">
    <property type="component" value="Unassembled WGS sequence"/>
</dbReference>
<keyword evidence="4" id="KW-0411">Iron-sulfur</keyword>
<evidence type="ECO:0000313" key="6">
    <source>
        <dbReference type="EMBL" id="MDV0446473.1"/>
    </source>
</evidence>
<keyword evidence="3" id="KW-0408">Iron</keyword>
<evidence type="ECO:0000256" key="1">
    <source>
        <dbReference type="ARBA" id="ARBA00022691"/>
    </source>
</evidence>
<reference evidence="6" key="1">
    <citation type="submission" date="2023-06" db="EMBL/GenBank/DDBJ databases">
        <title>Genome sequence of Methanosarcinaceae archaeon Ag5.</title>
        <authorList>
            <person name="Protasov E."/>
            <person name="Platt K."/>
            <person name="Poehlein A."/>
            <person name="Daniel R."/>
            <person name="Brune A."/>
        </authorList>
    </citation>
    <scope>NUCLEOTIDE SEQUENCE</scope>
    <source>
        <strain evidence="6">Ag5</strain>
    </source>
</reference>
<protein>
    <submittedName>
        <fullName evidence="6">Biotin synthase</fullName>
        <ecNumber evidence="6">2.8.1.6</ecNumber>
    </submittedName>
</protein>
<name>A0AAE4MIZ5_9EURY</name>
<keyword evidence="6" id="KW-0808">Transferase</keyword>
<dbReference type="InterPro" id="IPR013785">
    <property type="entry name" value="Aldolase_TIM"/>
</dbReference>
<comment type="caution">
    <text evidence="6">The sequence shown here is derived from an EMBL/GenBank/DDBJ whole genome shotgun (WGS) entry which is preliminary data.</text>
</comment>
<evidence type="ECO:0000313" key="7">
    <source>
        <dbReference type="Proteomes" id="UP001271789"/>
    </source>
</evidence>
<dbReference type="PANTHER" id="PTHR43726">
    <property type="entry name" value="3-METHYLORNITHINE SYNTHASE"/>
    <property type="match status" value="1"/>
</dbReference>
<sequence>MTPHSKTNPERLPMTADKKAFLLSIGTADAEPGLIPTTRKSTAGPSAGSGGSVFISSGGHRVRLSLDPDSPIKVRKTNTDSETVIVTYLDEPIVTGKIESVPAHCPEQAYINLSEKCIYNCKYCTVPLLQGHTKSKDETLQIIREAFDKGNGSVSAISITSGVEESPEGELNRVLELMPELVKFGVPIGISIYVTQDGAQKLKDAGVSEVKFNVEAASAEIFENVCPGLSYDDVFDELKNSVAIFGKGNVYSNLIVGLGETDDDVAETLEKLAKIGVIACLRPVFENKLRKGDCFMERPSKDRLMKLYDLQKRICEKYDLHPEKSKTMCSKCGGCDLVPFADD</sequence>
<dbReference type="AlphaFoldDB" id="A0AAE4MIZ5"/>
<dbReference type="InterPro" id="IPR006638">
    <property type="entry name" value="Elp3/MiaA/NifB-like_rSAM"/>
</dbReference>
<organism evidence="6 7">
    <name type="scientific">Methanolapillus africanus</name>
    <dbReference type="NCBI Taxonomy" id="3028297"/>
    <lineage>
        <taxon>Archaea</taxon>
        <taxon>Methanobacteriati</taxon>
        <taxon>Methanobacteriota</taxon>
        <taxon>Stenosarchaea group</taxon>
        <taxon>Methanomicrobia</taxon>
        <taxon>Methanosarcinales</taxon>
        <taxon>Methanosarcinaceae</taxon>
        <taxon>Methanolapillus</taxon>
    </lineage>
</organism>
<dbReference type="Pfam" id="PF04055">
    <property type="entry name" value="Radical_SAM"/>
    <property type="match status" value="1"/>
</dbReference>
<dbReference type="InterPro" id="IPR007197">
    <property type="entry name" value="rSAM"/>
</dbReference>
<evidence type="ECO:0000256" key="4">
    <source>
        <dbReference type="ARBA" id="ARBA00023014"/>
    </source>
</evidence>
<keyword evidence="2" id="KW-0479">Metal-binding</keyword>
<dbReference type="EMBL" id="JAWDKD010000007">
    <property type="protein sequence ID" value="MDV0446473.1"/>
    <property type="molecule type" value="Genomic_DNA"/>
</dbReference>
<dbReference type="GO" id="GO:0004076">
    <property type="term" value="F:biotin synthase activity"/>
    <property type="evidence" value="ECO:0007669"/>
    <property type="project" value="UniProtKB-EC"/>
</dbReference>
<keyword evidence="1" id="KW-0949">S-adenosyl-L-methionine</keyword>
<dbReference type="PROSITE" id="PS51918">
    <property type="entry name" value="RADICAL_SAM"/>
    <property type="match status" value="1"/>
</dbReference>
<dbReference type="SFLD" id="SFLDS00029">
    <property type="entry name" value="Radical_SAM"/>
    <property type="match status" value="1"/>
</dbReference>
<dbReference type="GO" id="GO:0046872">
    <property type="term" value="F:metal ion binding"/>
    <property type="evidence" value="ECO:0007669"/>
    <property type="project" value="UniProtKB-KW"/>
</dbReference>
<evidence type="ECO:0000256" key="3">
    <source>
        <dbReference type="ARBA" id="ARBA00023004"/>
    </source>
</evidence>